<dbReference type="GO" id="GO:0006400">
    <property type="term" value="P:tRNA modification"/>
    <property type="evidence" value="ECO:0007669"/>
    <property type="project" value="TreeGrafter"/>
</dbReference>
<evidence type="ECO:0000256" key="1">
    <source>
        <dbReference type="ARBA" id="ARBA00001946"/>
    </source>
</evidence>
<comment type="cofactor">
    <cofactor evidence="1">
        <name>Mg(2+)</name>
        <dbReference type="ChEBI" id="CHEBI:18420"/>
    </cofactor>
</comment>
<feature type="non-terminal residue" evidence="10">
    <location>
        <position position="1"/>
    </location>
</feature>
<dbReference type="InterPro" id="IPR018022">
    <property type="entry name" value="IPT"/>
</dbReference>
<dbReference type="PANTHER" id="PTHR11088:SF60">
    <property type="entry name" value="TRNA DIMETHYLALLYLTRANSFERASE"/>
    <property type="match status" value="1"/>
</dbReference>
<name>A0A0F9BEE9_9ZZZZ</name>
<dbReference type="HAMAP" id="MF_00185">
    <property type="entry name" value="IPP_trans"/>
    <property type="match status" value="1"/>
</dbReference>
<evidence type="ECO:0000313" key="10">
    <source>
        <dbReference type="EMBL" id="KKL20309.1"/>
    </source>
</evidence>
<evidence type="ECO:0000256" key="3">
    <source>
        <dbReference type="ARBA" id="ARBA00012665"/>
    </source>
</evidence>
<reference evidence="10" key="1">
    <citation type="journal article" date="2015" name="Nature">
        <title>Complex archaea that bridge the gap between prokaryotes and eukaryotes.</title>
        <authorList>
            <person name="Spang A."/>
            <person name="Saw J.H."/>
            <person name="Jorgensen S.L."/>
            <person name="Zaremba-Niedzwiedzka K."/>
            <person name="Martijn J."/>
            <person name="Lind A.E."/>
            <person name="van Eijk R."/>
            <person name="Schleper C."/>
            <person name="Guy L."/>
            <person name="Ettema T.J."/>
        </authorList>
    </citation>
    <scope>NUCLEOTIDE SEQUENCE</scope>
</reference>
<evidence type="ECO:0000256" key="8">
    <source>
        <dbReference type="ARBA" id="ARBA00022842"/>
    </source>
</evidence>
<dbReference type="Pfam" id="PF01715">
    <property type="entry name" value="IPPT"/>
    <property type="match status" value="1"/>
</dbReference>
<dbReference type="Gene3D" id="1.10.20.140">
    <property type="match status" value="1"/>
</dbReference>
<evidence type="ECO:0000256" key="2">
    <source>
        <dbReference type="ARBA" id="ARBA00005842"/>
    </source>
</evidence>
<protein>
    <recommendedName>
        <fullName evidence="3">tRNA dimethylallyltransferase</fullName>
        <ecNumber evidence="3">2.5.1.75</ecNumber>
    </recommendedName>
</protein>
<dbReference type="InterPro" id="IPR027417">
    <property type="entry name" value="P-loop_NTPase"/>
</dbReference>
<dbReference type="GO" id="GO:0005524">
    <property type="term" value="F:ATP binding"/>
    <property type="evidence" value="ECO:0007669"/>
    <property type="project" value="UniProtKB-KW"/>
</dbReference>
<proteinExistence type="inferred from homology"/>
<dbReference type="EMBL" id="LAZR01038147">
    <property type="protein sequence ID" value="KKL20309.1"/>
    <property type="molecule type" value="Genomic_DNA"/>
</dbReference>
<keyword evidence="6" id="KW-0547">Nucleotide-binding</keyword>
<keyword evidence="8" id="KW-0460">Magnesium</keyword>
<accession>A0A0F9BEE9</accession>
<keyword evidence="5" id="KW-0819">tRNA processing</keyword>
<dbReference type="SUPFAM" id="SSF52540">
    <property type="entry name" value="P-loop containing nucleoside triphosphate hydrolases"/>
    <property type="match status" value="1"/>
</dbReference>
<organism evidence="10">
    <name type="scientific">marine sediment metagenome</name>
    <dbReference type="NCBI Taxonomy" id="412755"/>
    <lineage>
        <taxon>unclassified sequences</taxon>
        <taxon>metagenomes</taxon>
        <taxon>ecological metagenomes</taxon>
    </lineage>
</organism>
<dbReference type="InterPro" id="IPR039657">
    <property type="entry name" value="Dimethylallyltransferase"/>
</dbReference>
<dbReference type="PANTHER" id="PTHR11088">
    <property type="entry name" value="TRNA DIMETHYLALLYLTRANSFERASE"/>
    <property type="match status" value="1"/>
</dbReference>
<evidence type="ECO:0000256" key="6">
    <source>
        <dbReference type="ARBA" id="ARBA00022741"/>
    </source>
</evidence>
<dbReference type="AlphaFoldDB" id="A0A0F9BEE9"/>
<comment type="catalytic activity">
    <reaction evidence="9">
        <text>adenosine(37) in tRNA + dimethylallyl diphosphate = N(6)-dimethylallyladenosine(37) in tRNA + diphosphate</text>
        <dbReference type="Rhea" id="RHEA:26482"/>
        <dbReference type="Rhea" id="RHEA-COMP:10162"/>
        <dbReference type="Rhea" id="RHEA-COMP:10375"/>
        <dbReference type="ChEBI" id="CHEBI:33019"/>
        <dbReference type="ChEBI" id="CHEBI:57623"/>
        <dbReference type="ChEBI" id="CHEBI:74411"/>
        <dbReference type="ChEBI" id="CHEBI:74415"/>
        <dbReference type="EC" id="2.5.1.75"/>
    </reaction>
</comment>
<sequence length="274" mass="32265">VYKGMDIGTAKANKDEQKNVIHHLLDIKDIHESFNVSEFYRAAHRACRQILFKGKVPIVVGGSGFYIHAFLYGPPLGPPSNQEIRKKIEEQLEKLGAEELYERVQMLDPEYAKTITHRDKHKIVRALEIMSITKKKVSDIPKPDVNQKPLYNYRLWFLYYPKEDIYKLVDKRCDQMIENGFIDEVEKLAEKGLESNYSASQAIGYRQCLKYLNSNKTLDDRITFIDEFKKASKKYVKRQFTWFKKESNFRSLNLKEISIEKAKEYILQDYEQSM</sequence>
<dbReference type="EC" id="2.5.1.75" evidence="3"/>
<keyword evidence="7" id="KW-0067">ATP-binding</keyword>
<comment type="caution">
    <text evidence="10">The sequence shown here is derived from an EMBL/GenBank/DDBJ whole genome shotgun (WGS) entry which is preliminary data.</text>
</comment>
<dbReference type="GO" id="GO:0052381">
    <property type="term" value="F:tRNA dimethylallyltransferase activity"/>
    <property type="evidence" value="ECO:0007669"/>
    <property type="project" value="UniProtKB-EC"/>
</dbReference>
<evidence type="ECO:0000256" key="7">
    <source>
        <dbReference type="ARBA" id="ARBA00022840"/>
    </source>
</evidence>
<evidence type="ECO:0000256" key="5">
    <source>
        <dbReference type="ARBA" id="ARBA00022694"/>
    </source>
</evidence>
<evidence type="ECO:0000256" key="9">
    <source>
        <dbReference type="ARBA" id="ARBA00049563"/>
    </source>
</evidence>
<comment type="similarity">
    <text evidence="2">Belongs to the IPP transferase family.</text>
</comment>
<dbReference type="NCBIfam" id="TIGR00174">
    <property type="entry name" value="miaA"/>
    <property type="match status" value="1"/>
</dbReference>
<gene>
    <name evidence="10" type="ORF">LCGC14_2456740</name>
</gene>
<dbReference type="Gene3D" id="3.40.50.300">
    <property type="entry name" value="P-loop containing nucleotide triphosphate hydrolases"/>
    <property type="match status" value="1"/>
</dbReference>
<keyword evidence="4" id="KW-0808">Transferase</keyword>
<evidence type="ECO:0000256" key="4">
    <source>
        <dbReference type="ARBA" id="ARBA00022679"/>
    </source>
</evidence>